<dbReference type="InterPro" id="IPR003593">
    <property type="entry name" value="AAA+_ATPase"/>
</dbReference>
<evidence type="ECO:0000256" key="9">
    <source>
        <dbReference type="ARBA" id="ARBA00022967"/>
    </source>
</evidence>
<comment type="subcellular location">
    <subcellularLocation>
        <location evidence="2">Cell membrane</location>
    </subcellularLocation>
    <subcellularLocation>
        <location evidence="1">Membrane</location>
        <topology evidence="1">Multi-pass membrane protein</topology>
    </subcellularLocation>
</comment>
<keyword evidence="9" id="KW-1278">Translocase</keyword>
<feature type="transmembrane region" description="Helical" evidence="13">
    <location>
        <begin position="568"/>
        <end position="601"/>
    </location>
</feature>
<dbReference type="InterPro" id="IPR015856">
    <property type="entry name" value="ABC_transpr_CbiO/EcfA_su"/>
</dbReference>
<feature type="transmembrane region" description="Helical" evidence="13">
    <location>
        <begin position="789"/>
        <end position="807"/>
    </location>
</feature>
<evidence type="ECO:0000313" key="15">
    <source>
        <dbReference type="EMBL" id="RSX53174.1"/>
    </source>
</evidence>
<dbReference type="AlphaFoldDB" id="A0A430FJV4"/>
<feature type="transmembrane region" description="Helical" evidence="13">
    <location>
        <begin position="608"/>
        <end position="629"/>
    </location>
</feature>
<evidence type="ECO:0000256" key="12">
    <source>
        <dbReference type="SAM" id="MobiDB-lite"/>
    </source>
</evidence>
<dbReference type="PANTHER" id="PTHR43553:SF24">
    <property type="entry name" value="ENERGY-COUPLING FACTOR TRANSPORTER ATP-BINDING PROTEIN ECFA1"/>
    <property type="match status" value="1"/>
</dbReference>
<dbReference type="GO" id="GO:0043190">
    <property type="term" value="C:ATP-binding cassette (ABC) transporter complex"/>
    <property type="evidence" value="ECO:0007669"/>
    <property type="project" value="TreeGrafter"/>
</dbReference>
<evidence type="ECO:0000256" key="4">
    <source>
        <dbReference type="ARBA" id="ARBA00022448"/>
    </source>
</evidence>
<reference evidence="15 16" key="1">
    <citation type="submission" date="2018-09" db="EMBL/GenBank/DDBJ databases">
        <title>Characterization of the phylogenetic diversity of five novel species belonging to the genus Bifidobacterium.</title>
        <authorList>
            <person name="Lugli G.A."/>
            <person name="Duranti S."/>
            <person name="Milani C."/>
        </authorList>
    </citation>
    <scope>NUCLEOTIDE SEQUENCE [LARGE SCALE GENOMIC DNA]</scope>
    <source>
        <strain evidence="15 16">2034B</strain>
    </source>
</reference>
<dbReference type="CDD" id="cd16914">
    <property type="entry name" value="EcfT"/>
    <property type="match status" value="1"/>
</dbReference>
<comment type="caution">
    <text evidence="15">The sequence shown here is derived from an EMBL/GenBank/DDBJ whole genome shotgun (WGS) entry which is preliminary data.</text>
</comment>
<feature type="domain" description="ABC transporter" evidence="14">
    <location>
        <begin position="24"/>
        <end position="263"/>
    </location>
</feature>
<dbReference type="InterPro" id="IPR050095">
    <property type="entry name" value="ECF_ABC_transporter_ATP-bd"/>
</dbReference>
<dbReference type="RefSeq" id="WP_125980770.1">
    <property type="nucleotide sequence ID" value="NZ_QXGL01000003.1"/>
</dbReference>
<dbReference type="Pfam" id="PF00005">
    <property type="entry name" value="ABC_tran"/>
    <property type="match status" value="2"/>
</dbReference>
<proteinExistence type="inferred from homology"/>
<dbReference type="InterPro" id="IPR003339">
    <property type="entry name" value="ABC/ECF_trnsptr_transmembrane"/>
</dbReference>
<evidence type="ECO:0000313" key="16">
    <source>
        <dbReference type="Proteomes" id="UP000287533"/>
    </source>
</evidence>
<sequence length="808" mass="86492">MSIAPQSVHAHDPAAVHPSMAAVLKGIKFSYDGGSTWALDNVDITIHTGERVCLIGRNGSGKSTLARLIAGLTAPDAGDVTLLGQHVFDADSGMPHSAAYRAARHGIGAVFQNPEDQIVTTVTEDDVAFGPENLGLAHAEIGTRIAGSLNAVDMEAQRYADPTRMSGGQQQRIAIAGMLAMNPAMLVLDEPTAMLDPIARAEVMRILDALQARGTTIVHVTHHMDETAHADRVIELDHGRVVRTHMSAEQTTQTAQTAQITENASIDDDTNALGTTAMSADSTTVTPSTSAWSSSTVQPMIQVDHVSYHYPDASLPALDDASLKIRAGETVAIMGSNGAGKSTLARLICALEKPDSGSITVAGLPVATARTSHFSKRVKRSRPLRRKQREALRREVGFVMQHPERQLFATTVAEDIAYGPRNQGLSDEEVRQRVDHALELLHITHIADRSPFDLSGGQQRLAAIAGVIACQPRVLVMDEPTASLDMQATARIHALIRELKQQGVTIVIITHSLDEAHALADRVIDMTPPAHTNIEPPAATQSAPQSAPQSDTPGRLSPIASLDPRVKMTMFLVLMFTAFAISTPLQLAFSALLAIGIVAAARLNPLRLLARVHMFFAMFVIMGLINVFFVRTGDTLVQLGSIPITTGGVTIAILYICRFALVIILGAVFLDTTTPTAMTDAFGSLLSPLARLGMHTQEIALVMSLALRFLPTLGAEAKAIVDAQAARGGSVETGSPVRRIRAMAAIIVPVFAGALRHADNLSLALDARCYEEGARRTHWRLMRVRRRDLTFIALCAAYVIALTGAAML</sequence>
<gene>
    <name evidence="15" type="ORF">D2E25_1147</name>
</gene>
<dbReference type="PROSITE" id="PS00211">
    <property type="entry name" value="ABC_TRANSPORTER_1"/>
    <property type="match status" value="2"/>
</dbReference>
<evidence type="ECO:0000256" key="6">
    <source>
        <dbReference type="ARBA" id="ARBA00022692"/>
    </source>
</evidence>
<dbReference type="SUPFAM" id="SSF52540">
    <property type="entry name" value="P-loop containing nucleoside triphosphate hydrolases"/>
    <property type="match status" value="2"/>
</dbReference>
<dbReference type="GO" id="GO:0042626">
    <property type="term" value="F:ATPase-coupled transmembrane transporter activity"/>
    <property type="evidence" value="ECO:0007669"/>
    <property type="project" value="TreeGrafter"/>
</dbReference>
<keyword evidence="11 13" id="KW-0472">Membrane</keyword>
<dbReference type="EMBL" id="QXGL01000003">
    <property type="protein sequence ID" value="RSX53174.1"/>
    <property type="molecule type" value="Genomic_DNA"/>
</dbReference>
<dbReference type="PANTHER" id="PTHR43553">
    <property type="entry name" value="HEAVY METAL TRANSPORTER"/>
    <property type="match status" value="1"/>
</dbReference>
<keyword evidence="7" id="KW-0547">Nucleotide-binding</keyword>
<evidence type="ECO:0000256" key="7">
    <source>
        <dbReference type="ARBA" id="ARBA00022741"/>
    </source>
</evidence>
<dbReference type="PROSITE" id="PS50893">
    <property type="entry name" value="ABC_TRANSPORTER_2"/>
    <property type="match status" value="2"/>
</dbReference>
<dbReference type="CDD" id="cd03225">
    <property type="entry name" value="ABC_cobalt_CbiO_domain1"/>
    <property type="match status" value="2"/>
</dbReference>
<evidence type="ECO:0000256" key="3">
    <source>
        <dbReference type="ARBA" id="ARBA00005417"/>
    </source>
</evidence>
<feature type="region of interest" description="Disordered" evidence="12">
    <location>
        <begin position="530"/>
        <end position="558"/>
    </location>
</feature>
<evidence type="ECO:0000256" key="13">
    <source>
        <dbReference type="SAM" id="Phobius"/>
    </source>
</evidence>
<dbReference type="OrthoDB" id="501320at2"/>
<dbReference type="InterPro" id="IPR027417">
    <property type="entry name" value="P-loop_NTPase"/>
</dbReference>
<feature type="compositionally biased region" description="Low complexity" evidence="12">
    <location>
        <begin position="536"/>
        <end position="550"/>
    </location>
</feature>
<evidence type="ECO:0000256" key="1">
    <source>
        <dbReference type="ARBA" id="ARBA00004141"/>
    </source>
</evidence>
<evidence type="ECO:0000259" key="14">
    <source>
        <dbReference type="PROSITE" id="PS50893"/>
    </source>
</evidence>
<protein>
    <submittedName>
        <fullName evidence="15">Cobalt ABC transporter</fullName>
    </submittedName>
</protein>
<keyword evidence="6 13" id="KW-0812">Transmembrane</keyword>
<keyword evidence="10 13" id="KW-1133">Transmembrane helix</keyword>
<dbReference type="Proteomes" id="UP000287533">
    <property type="component" value="Unassembled WGS sequence"/>
</dbReference>
<accession>A0A430FJV4</accession>
<feature type="transmembrane region" description="Helical" evidence="13">
    <location>
        <begin position="649"/>
        <end position="670"/>
    </location>
</feature>
<organism evidence="15 16">
    <name type="scientific">Bifidobacterium goeldii</name>
    <dbReference type="NCBI Taxonomy" id="2306975"/>
    <lineage>
        <taxon>Bacteria</taxon>
        <taxon>Bacillati</taxon>
        <taxon>Actinomycetota</taxon>
        <taxon>Actinomycetes</taxon>
        <taxon>Bifidobacteriales</taxon>
        <taxon>Bifidobacteriaceae</taxon>
        <taxon>Bifidobacterium</taxon>
    </lineage>
</organism>
<evidence type="ECO:0000256" key="10">
    <source>
        <dbReference type="ARBA" id="ARBA00022989"/>
    </source>
</evidence>
<comment type="similarity">
    <text evidence="3">Belongs to the ABC transporter superfamily.</text>
</comment>
<name>A0A430FJV4_9BIFI</name>
<dbReference type="FunFam" id="3.40.50.300:FF:000224">
    <property type="entry name" value="Energy-coupling factor transporter ATP-binding protein EcfA"/>
    <property type="match status" value="2"/>
</dbReference>
<keyword evidence="4" id="KW-0813">Transport</keyword>
<keyword evidence="5" id="KW-1003">Cell membrane</keyword>
<dbReference type="GO" id="GO:0016887">
    <property type="term" value="F:ATP hydrolysis activity"/>
    <property type="evidence" value="ECO:0007669"/>
    <property type="project" value="InterPro"/>
</dbReference>
<dbReference type="NCBIfam" id="NF010167">
    <property type="entry name" value="PRK13648.1"/>
    <property type="match status" value="2"/>
</dbReference>
<keyword evidence="16" id="KW-1185">Reference proteome</keyword>
<evidence type="ECO:0000256" key="8">
    <source>
        <dbReference type="ARBA" id="ARBA00022840"/>
    </source>
</evidence>
<dbReference type="GO" id="GO:0005524">
    <property type="term" value="F:ATP binding"/>
    <property type="evidence" value="ECO:0007669"/>
    <property type="project" value="UniProtKB-KW"/>
</dbReference>
<feature type="domain" description="ABC transporter" evidence="14">
    <location>
        <begin position="301"/>
        <end position="553"/>
    </location>
</feature>
<evidence type="ECO:0000256" key="11">
    <source>
        <dbReference type="ARBA" id="ARBA00023136"/>
    </source>
</evidence>
<evidence type="ECO:0000256" key="2">
    <source>
        <dbReference type="ARBA" id="ARBA00004236"/>
    </source>
</evidence>
<dbReference type="InterPro" id="IPR017871">
    <property type="entry name" value="ABC_transporter-like_CS"/>
</dbReference>
<dbReference type="SMART" id="SM00382">
    <property type="entry name" value="AAA"/>
    <property type="match status" value="2"/>
</dbReference>
<keyword evidence="8" id="KW-0067">ATP-binding</keyword>
<dbReference type="Gene3D" id="3.40.50.300">
    <property type="entry name" value="P-loop containing nucleotide triphosphate hydrolases"/>
    <property type="match status" value="2"/>
</dbReference>
<dbReference type="Pfam" id="PF02361">
    <property type="entry name" value="CbiQ"/>
    <property type="match status" value="1"/>
</dbReference>
<evidence type="ECO:0000256" key="5">
    <source>
        <dbReference type="ARBA" id="ARBA00022475"/>
    </source>
</evidence>
<dbReference type="InterPro" id="IPR003439">
    <property type="entry name" value="ABC_transporter-like_ATP-bd"/>
</dbReference>